<organism evidence="9 10">
    <name type="scientific">Handelsmanbacteria sp. (strain RIFCSPLOWO2_12_FULL_64_10)</name>
    <dbReference type="NCBI Taxonomy" id="1817868"/>
    <lineage>
        <taxon>Bacteria</taxon>
        <taxon>Candidatus Handelsmaniibacteriota</taxon>
    </lineage>
</organism>
<sequence length="175" mass="18500">MPDEQKDESQLEAEMLRLMAQQEGETPPTPSNDVEAAMLQMLQGTEQAGDAGATAGDSQKDLDSMLGAGIAGTAAPALSAPPPAFGPALDIPTENVNRLLNVRLTVSIELGRVQIPIRDIIGWTEGSLVELDKIAGEPVDVLVNGKLFARGEVVVIAENFGVRITQMLNPADLMN</sequence>
<evidence type="ECO:0000256" key="7">
    <source>
        <dbReference type="SAM" id="MobiDB-lite"/>
    </source>
</evidence>
<dbReference type="GO" id="GO:0003774">
    <property type="term" value="F:cytoskeletal motor activity"/>
    <property type="evidence" value="ECO:0007669"/>
    <property type="project" value="InterPro"/>
</dbReference>
<name>A0A1F6D3L5_HANXR</name>
<dbReference type="Proteomes" id="UP000178606">
    <property type="component" value="Unassembled WGS sequence"/>
</dbReference>
<dbReference type="PRINTS" id="PR00956">
    <property type="entry name" value="FLGMOTORFLIN"/>
</dbReference>
<dbReference type="InterPro" id="IPR001543">
    <property type="entry name" value="FliN-like_C"/>
</dbReference>
<evidence type="ECO:0000256" key="3">
    <source>
        <dbReference type="ARBA" id="ARBA00022475"/>
    </source>
</evidence>
<reference evidence="9 10" key="1">
    <citation type="journal article" date="2016" name="Nat. Commun.">
        <title>Thousands of microbial genomes shed light on interconnected biogeochemical processes in an aquifer system.</title>
        <authorList>
            <person name="Anantharaman K."/>
            <person name="Brown C.T."/>
            <person name="Hug L.A."/>
            <person name="Sharon I."/>
            <person name="Castelle C.J."/>
            <person name="Probst A.J."/>
            <person name="Thomas B.C."/>
            <person name="Singh A."/>
            <person name="Wilkins M.J."/>
            <person name="Karaoz U."/>
            <person name="Brodie E.L."/>
            <person name="Williams K.H."/>
            <person name="Hubbard S.S."/>
            <person name="Banfield J.F."/>
        </authorList>
    </citation>
    <scope>NUCLEOTIDE SEQUENCE [LARGE SCALE GENOMIC DNA]</scope>
    <source>
        <strain evidence="10">RIFCSPLOWO2_12_FULL_64_10</strain>
    </source>
</reference>
<evidence type="ECO:0000256" key="6">
    <source>
        <dbReference type="ARBA" id="ARBA00023136"/>
    </source>
</evidence>
<dbReference type="SUPFAM" id="SSF101801">
    <property type="entry name" value="Surface presentation of antigens (SPOA)"/>
    <property type="match status" value="1"/>
</dbReference>
<dbReference type="NCBIfam" id="TIGR02480">
    <property type="entry name" value="fliN"/>
    <property type="match status" value="1"/>
</dbReference>
<keyword evidence="9" id="KW-0969">Cilium</keyword>
<gene>
    <name evidence="9" type="ORF">A3F84_01675</name>
</gene>
<dbReference type="InterPro" id="IPR036429">
    <property type="entry name" value="SpoA-like_sf"/>
</dbReference>
<dbReference type="PANTHER" id="PTHR43484">
    <property type="match status" value="1"/>
</dbReference>
<comment type="similarity">
    <text evidence="2">Belongs to the FliN/MopA/SpaO family.</text>
</comment>
<dbReference type="InterPro" id="IPR012826">
    <property type="entry name" value="FliN"/>
</dbReference>
<comment type="caution">
    <text evidence="9">The sequence shown here is derived from an EMBL/GenBank/DDBJ whole genome shotgun (WGS) entry which is preliminary data.</text>
</comment>
<evidence type="ECO:0000259" key="8">
    <source>
        <dbReference type="Pfam" id="PF01052"/>
    </source>
</evidence>
<dbReference type="PANTHER" id="PTHR43484:SF1">
    <property type="entry name" value="FLAGELLAR MOTOR SWITCH PROTEIN FLIN"/>
    <property type="match status" value="1"/>
</dbReference>
<proteinExistence type="inferred from homology"/>
<dbReference type="InterPro" id="IPR001172">
    <property type="entry name" value="FliN_T3SS_HrcQb"/>
</dbReference>
<protein>
    <submittedName>
        <fullName evidence="9">Flagellar motor switch protein FliN</fullName>
    </submittedName>
</protein>
<keyword evidence="4" id="KW-0145">Chemotaxis</keyword>
<keyword evidence="6" id="KW-0472">Membrane</keyword>
<keyword evidence="9" id="KW-0966">Cell projection</keyword>
<dbReference type="AlphaFoldDB" id="A0A1F6D3L5"/>
<keyword evidence="9" id="KW-0282">Flagellum</keyword>
<keyword evidence="5" id="KW-0283">Flagellar rotation</keyword>
<accession>A0A1F6D3L5</accession>
<evidence type="ECO:0000256" key="4">
    <source>
        <dbReference type="ARBA" id="ARBA00022500"/>
    </source>
</evidence>
<dbReference type="GO" id="GO:0006935">
    <property type="term" value="P:chemotaxis"/>
    <property type="evidence" value="ECO:0007669"/>
    <property type="project" value="UniProtKB-KW"/>
</dbReference>
<dbReference type="EMBL" id="MFKF01000066">
    <property type="protein sequence ID" value="OGG55612.1"/>
    <property type="molecule type" value="Genomic_DNA"/>
</dbReference>
<dbReference type="GO" id="GO:0071973">
    <property type="term" value="P:bacterial-type flagellum-dependent cell motility"/>
    <property type="evidence" value="ECO:0007669"/>
    <property type="project" value="InterPro"/>
</dbReference>
<evidence type="ECO:0000256" key="2">
    <source>
        <dbReference type="ARBA" id="ARBA00009226"/>
    </source>
</evidence>
<dbReference type="InterPro" id="IPR051469">
    <property type="entry name" value="FliN/MopA/SpaO"/>
</dbReference>
<keyword evidence="3" id="KW-1003">Cell membrane</keyword>
<feature type="region of interest" description="Disordered" evidence="7">
    <location>
        <begin position="40"/>
        <end position="60"/>
    </location>
</feature>
<dbReference type="Pfam" id="PF01052">
    <property type="entry name" value="FliMN_C"/>
    <property type="match status" value="1"/>
</dbReference>
<dbReference type="Gene3D" id="2.30.330.10">
    <property type="entry name" value="SpoA-like"/>
    <property type="match status" value="1"/>
</dbReference>
<feature type="domain" description="Flagellar motor switch protein FliN-like C-terminal" evidence="8">
    <location>
        <begin position="98"/>
        <end position="168"/>
    </location>
</feature>
<dbReference type="GO" id="GO:0005886">
    <property type="term" value="C:plasma membrane"/>
    <property type="evidence" value="ECO:0007669"/>
    <property type="project" value="UniProtKB-SubCell"/>
</dbReference>
<dbReference type="GO" id="GO:0009425">
    <property type="term" value="C:bacterial-type flagellum basal body"/>
    <property type="evidence" value="ECO:0007669"/>
    <property type="project" value="InterPro"/>
</dbReference>
<evidence type="ECO:0000256" key="5">
    <source>
        <dbReference type="ARBA" id="ARBA00022779"/>
    </source>
</evidence>
<evidence type="ECO:0000313" key="10">
    <source>
        <dbReference type="Proteomes" id="UP000178606"/>
    </source>
</evidence>
<evidence type="ECO:0000313" key="9">
    <source>
        <dbReference type="EMBL" id="OGG55612.1"/>
    </source>
</evidence>
<evidence type="ECO:0000256" key="1">
    <source>
        <dbReference type="ARBA" id="ARBA00004413"/>
    </source>
</evidence>
<comment type="subcellular location">
    <subcellularLocation>
        <location evidence="1">Cell membrane</location>
        <topology evidence="1">Peripheral membrane protein</topology>
        <orientation evidence="1">Cytoplasmic side</orientation>
    </subcellularLocation>
</comment>